<protein>
    <submittedName>
        <fullName evidence="6">NCLDV major capsid protein</fullName>
    </submittedName>
</protein>
<feature type="domain" description="Major capsid protein N-terminal" evidence="5">
    <location>
        <begin position="25"/>
        <end position="89"/>
    </location>
</feature>
<gene>
    <name evidence="6" type="ORF">Catovirus_2_304</name>
</gene>
<evidence type="ECO:0000259" key="5">
    <source>
        <dbReference type="Pfam" id="PF16903"/>
    </source>
</evidence>
<sequence length="638" mass="74868">MPAGLINIAVYGAQDLYLTGTPEITFFKIVYRRHTNFAMESIEVNFDDTFGFGKESNSVLPSIGDLIHKMYIKIKLPYVHLRGRKINNSLAKRFMEEAKNNYLIVQKFMKLNTTAYRKALEQYKVDNVEDSKDMIKVILEVFNPTVTVGVSNTTKSQPEKVVTIKNFHNLVALRKFDPTTVDLGLIAQRSIGTIYEQDKNLFLNLIESAIKDSETINNTYSELYVEAIKKYEDASDPAYKFAWIKRLGHGIIDYVDVYIGGEKIDRHYGEWIDIWYELAGNKNMSKSYDKMIGDRPDLTNFDRLPKYDYTLYIPMQFWFCKYNGLSLPLVAMQYNDVSIKLKLRKIHECCYIDEEVKDITIQDLFDRTDYYTDIDVNDQSTFTNGLKGSLYIDYIFLDGPERRKFAQVAHEYLIDQLEIQSDEHTEETISTVLGFNYCSKEIIWIAQKQSNLENLDQHTECKWWNYGINWNGKGNPILRTKMEFNGYTIIPEETGNYFNYVQPYSKHRNTPADGINVYSFSLRPEEHQPTGSCNFTRISQSRLTLKINPRVYKILDIKLLIQYIKNNYNEKKYDQFLKEIYDSSFDEEKFFLEEKIRNVEFNENDYYKIEKDKIYLKIYSLRMNVLRIIGGYGALAFV</sequence>
<dbReference type="InterPro" id="IPR038519">
    <property type="entry name" value="MCP_C_sf"/>
</dbReference>
<evidence type="ECO:0000313" key="6">
    <source>
        <dbReference type="EMBL" id="ARF09355.1"/>
    </source>
</evidence>
<dbReference type="Pfam" id="PF16903">
    <property type="entry name" value="Capsid_N"/>
    <property type="match status" value="2"/>
</dbReference>
<name>A0A1V0SCC1_9VIRU</name>
<dbReference type="GO" id="GO:0019028">
    <property type="term" value="C:viral capsid"/>
    <property type="evidence" value="ECO:0007669"/>
    <property type="project" value="UniProtKB-KW"/>
</dbReference>
<organism evidence="6">
    <name type="scientific">Catovirus CTV1</name>
    <dbReference type="NCBI Taxonomy" id="1977631"/>
    <lineage>
        <taxon>Viruses</taxon>
        <taxon>Varidnaviria</taxon>
        <taxon>Bamfordvirae</taxon>
        <taxon>Nucleocytoviricota</taxon>
        <taxon>Megaviricetes</taxon>
        <taxon>Imitervirales</taxon>
        <taxon>Mimiviridae</taxon>
        <taxon>Klosneuvirinae</taxon>
        <taxon>Catovirus</taxon>
    </lineage>
</organism>
<dbReference type="Gene3D" id="2.70.9.20">
    <property type="entry name" value="Major capsid protein Vp54"/>
    <property type="match status" value="1"/>
</dbReference>
<accession>A0A1V0SCC1</accession>
<dbReference type="EMBL" id="KY684084">
    <property type="protein sequence ID" value="ARF09355.1"/>
    <property type="molecule type" value="Genomic_DNA"/>
</dbReference>
<comment type="subcellular location">
    <subcellularLocation>
        <location evidence="1">Virion</location>
    </subcellularLocation>
</comment>
<dbReference type="Pfam" id="PF04451">
    <property type="entry name" value="Capsid_NCLDV"/>
    <property type="match status" value="1"/>
</dbReference>
<evidence type="ECO:0000256" key="3">
    <source>
        <dbReference type="ARBA" id="ARBA00022844"/>
    </source>
</evidence>
<feature type="domain" description="Major capsid protein N-terminal" evidence="5">
    <location>
        <begin position="217"/>
        <end position="398"/>
    </location>
</feature>
<evidence type="ECO:0000256" key="2">
    <source>
        <dbReference type="ARBA" id="ARBA00022561"/>
    </source>
</evidence>
<dbReference type="InterPro" id="IPR031654">
    <property type="entry name" value="Capsid_N"/>
</dbReference>
<dbReference type="SUPFAM" id="SSF49749">
    <property type="entry name" value="Group II dsDNA viruses VP"/>
    <property type="match status" value="2"/>
</dbReference>
<evidence type="ECO:0000259" key="4">
    <source>
        <dbReference type="Pfam" id="PF04451"/>
    </source>
</evidence>
<keyword evidence="3" id="KW-0946">Virion</keyword>
<dbReference type="GO" id="GO:0005198">
    <property type="term" value="F:structural molecule activity"/>
    <property type="evidence" value="ECO:0007669"/>
    <property type="project" value="InterPro"/>
</dbReference>
<dbReference type="Gene3D" id="2.70.9.10">
    <property type="entry name" value="Adenovirus Type 2 Hexon, domain 4"/>
    <property type="match status" value="2"/>
</dbReference>
<feature type="domain" description="Major capsid protein C-terminal" evidence="4">
    <location>
        <begin position="401"/>
        <end position="550"/>
    </location>
</feature>
<proteinExistence type="predicted"/>
<keyword evidence="2" id="KW-0167">Capsid protein</keyword>
<reference evidence="6" key="1">
    <citation type="journal article" date="2017" name="Science">
        <title>Giant viruses with an expanded complement of translation system components.</title>
        <authorList>
            <person name="Schulz F."/>
            <person name="Yutin N."/>
            <person name="Ivanova N.N."/>
            <person name="Ortega D.R."/>
            <person name="Lee T.K."/>
            <person name="Vierheilig J."/>
            <person name="Daims H."/>
            <person name="Horn M."/>
            <person name="Wagner M."/>
            <person name="Jensen G.J."/>
            <person name="Kyrpides N.C."/>
            <person name="Koonin E.V."/>
            <person name="Woyke T."/>
        </authorList>
    </citation>
    <scope>NUCLEOTIDE SEQUENCE</scope>
    <source>
        <strain evidence="6">CTV1</strain>
    </source>
</reference>
<dbReference type="InterPro" id="IPR007542">
    <property type="entry name" value="MCP_C"/>
</dbReference>
<evidence type="ECO:0000256" key="1">
    <source>
        <dbReference type="ARBA" id="ARBA00004328"/>
    </source>
</evidence>
<dbReference type="InterPro" id="IPR016112">
    <property type="entry name" value="VP_dsDNA_II"/>
</dbReference>